<dbReference type="AlphaFoldDB" id="A0A0A8YPP0"/>
<accession>A0A0A8YPP0</accession>
<sequence length="36" mass="4073">MFNMSAIGLWSKLQTGMHDTIMLCKIASNNRELPGY</sequence>
<dbReference type="EMBL" id="GBRH01269649">
    <property type="protein sequence ID" value="JAD28246.1"/>
    <property type="molecule type" value="Transcribed_RNA"/>
</dbReference>
<name>A0A0A8YPP0_ARUDO</name>
<organism evidence="1">
    <name type="scientific">Arundo donax</name>
    <name type="common">Giant reed</name>
    <name type="synonym">Donax arundinaceus</name>
    <dbReference type="NCBI Taxonomy" id="35708"/>
    <lineage>
        <taxon>Eukaryota</taxon>
        <taxon>Viridiplantae</taxon>
        <taxon>Streptophyta</taxon>
        <taxon>Embryophyta</taxon>
        <taxon>Tracheophyta</taxon>
        <taxon>Spermatophyta</taxon>
        <taxon>Magnoliopsida</taxon>
        <taxon>Liliopsida</taxon>
        <taxon>Poales</taxon>
        <taxon>Poaceae</taxon>
        <taxon>PACMAD clade</taxon>
        <taxon>Arundinoideae</taxon>
        <taxon>Arundineae</taxon>
        <taxon>Arundo</taxon>
    </lineage>
</organism>
<reference evidence="1" key="1">
    <citation type="submission" date="2014-09" db="EMBL/GenBank/DDBJ databases">
        <authorList>
            <person name="Magalhaes I.L.F."/>
            <person name="Oliveira U."/>
            <person name="Santos F.R."/>
            <person name="Vidigal T.H.D.A."/>
            <person name="Brescovit A.D."/>
            <person name="Santos A.J."/>
        </authorList>
    </citation>
    <scope>NUCLEOTIDE SEQUENCE</scope>
    <source>
        <tissue evidence="1">Shoot tissue taken approximately 20 cm above the soil surface</tissue>
    </source>
</reference>
<proteinExistence type="predicted"/>
<evidence type="ECO:0000313" key="1">
    <source>
        <dbReference type="EMBL" id="JAD28246.1"/>
    </source>
</evidence>
<protein>
    <submittedName>
        <fullName evidence="1">Uncharacterized protein</fullName>
    </submittedName>
</protein>
<reference evidence="1" key="2">
    <citation type="journal article" date="2015" name="Data Brief">
        <title>Shoot transcriptome of the giant reed, Arundo donax.</title>
        <authorList>
            <person name="Barrero R.A."/>
            <person name="Guerrero F.D."/>
            <person name="Moolhuijzen P."/>
            <person name="Goolsby J.A."/>
            <person name="Tidwell J."/>
            <person name="Bellgard S.E."/>
            <person name="Bellgard M.I."/>
        </authorList>
    </citation>
    <scope>NUCLEOTIDE SEQUENCE</scope>
    <source>
        <tissue evidence="1">Shoot tissue taken approximately 20 cm above the soil surface</tissue>
    </source>
</reference>